<evidence type="ECO:0000313" key="2">
    <source>
        <dbReference type="Proteomes" id="UP000807769"/>
    </source>
</evidence>
<sequence length="222" mass="24614">MEENLKSQASEVREALSSRISKILGNSSEMGVLKDGQVVTKLLHKARMRISVHLQICLAMLDDTTFTNTSILEYEIDRATLTIAHAMVNPINVDWDVDQYADRVKLSPPNWDGSATSELERLKKYFSEAVLGKISTPATIVDRHGRILMVYLPNILSPACLSWRDDGFVVPEGGGEFGAAIDRSTRNIGVLQLKGGPKMARSFNNIRTSVELHYCSSGTRTF</sequence>
<reference evidence="1" key="1">
    <citation type="journal article" date="2020" name="New Phytol.">
        <title>Comparative genomics reveals dynamic genome evolution in host specialist ectomycorrhizal fungi.</title>
        <authorList>
            <person name="Lofgren L.A."/>
            <person name="Nguyen N.H."/>
            <person name="Vilgalys R."/>
            <person name="Ruytinx J."/>
            <person name="Liao H.L."/>
            <person name="Branco S."/>
            <person name="Kuo A."/>
            <person name="LaButti K."/>
            <person name="Lipzen A."/>
            <person name="Andreopoulos W."/>
            <person name="Pangilinan J."/>
            <person name="Riley R."/>
            <person name="Hundley H."/>
            <person name="Na H."/>
            <person name="Barry K."/>
            <person name="Grigoriev I.V."/>
            <person name="Stajich J.E."/>
            <person name="Kennedy P.G."/>
        </authorList>
    </citation>
    <scope>NUCLEOTIDE SEQUENCE</scope>
    <source>
        <strain evidence="1">MN1</strain>
    </source>
</reference>
<gene>
    <name evidence="1" type="ORF">BJ212DRAFT_1304682</name>
</gene>
<dbReference type="RefSeq" id="XP_041186435.1">
    <property type="nucleotide sequence ID" value="XM_041333659.1"/>
</dbReference>
<dbReference type="GeneID" id="64627676"/>
<keyword evidence="2" id="KW-1185">Reference proteome</keyword>
<dbReference type="Proteomes" id="UP000807769">
    <property type="component" value="Unassembled WGS sequence"/>
</dbReference>
<comment type="caution">
    <text evidence="1">The sequence shown here is derived from an EMBL/GenBank/DDBJ whole genome shotgun (WGS) entry which is preliminary data.</text>
</comment>
<dbReference type="OrthoDB" id="2644149at2759"/>
<dbReference type="AlphaFoldDB" id="A0A9P7DU26"/>
<evidence type="ECO:0000313" key="1">
    <source>
        <dbReference type="EMBL" id="KAG1803118.1"/>
    </source>
</evidence>
<proteinExistence type="predicted"/>
<dbReference type="EMBL" id="JABBWG010000071">
    <property type="protein sequence ID" value="KAG1803118.1"/>
    <property type="molecule type" value="Genomic_DNA"/>
</dbReference>
<organism evidence="1 2">
    <name type="scientific">Suillus subaureus</name>
    <dbReference type="NCBI Taxonomy" id="48587"/>
    <lineage>
        <taxon>Eukaryota</taxon>
        <taxon>Fungi</taxon>
        <taxon>Dikarya</taxon>
        <taxon>Basidiomycota</taxon>
        <taxon>Agaricomycotina</taxon>
        <taxon>Agaricomycetes</taxon>
        <taxon>Agaricomycetidae</taxon>
        <taxon>Boletales</taxon>
        <taxon>Suillineae</taxon>
        <taxon>Suillaceae</taxon>
        <taxon>Suillus</taxon>
    </lineage>
</organism>
<protein>
    <submittedName>
        <fullName evidence="1">Uncharacterized protein</fullName>
    </submittedName>
</protein>
<accession>A0A9P7DU26</accession>
<name>A0A9P7DU26_9AGAM</name>